<dbReference type="Proteomes" id="UP000030745">
    <property type="component" value="Unassembled WGS sequence"/>
</dbReference>
<dbReference type="Pfam" id="PF00967">
    <property type="entry name" value="Barwin"/>
    <property type="match status" value="1"/>
</dbReference>
<feature type="chain" id="PRO_5001635087" description="Barwin domain-containing protein" evidence="1">
    <location>
        <begin position="19"/>
        <end position="114"/>
    </location>
</feature>
<dbReference type="EMBL" id="KK583196">
    <property type="protein sequence ID" value="KDO32026.1"/>
    <property type="molecule type" value="Genomic_DNA"/>
</dbReference>
<proteinExistence type="predicted"/>
<organism evidence="3 4">
    <name type="scientific">Saprolegnia parasitica (strain CBS 223.65)</name>
    <dbReference type="NCBI Taxonomy" id="695850"/>
    <lineage>
        <taxon>Eukaryota</taxon>
        <taxon>Sar</taxon>
        <taxon>Stramenopiles</taxon>
        <taxon>Oomycota</taxon>
        <taxon>Saprolegniomycetes</taxon>
        <taxon>Saprolegniales</taxon>
        <taxon>Saprolegniaceae</taxon>
        <taxon>Saprolegnia</taxon>
    </lineage>
</organism>
<reference evidence="3 4" key="1">
    <citation type="journal article" date="2013" name="PLoS Genet.">
        <title>Distinctive expansion of potential virulence genes in the genome of the oomycete fish pathogen Saprolegnia parasitica.</title>
        <authorList>
            <person name="Jiang R.H."/>
            <person name="de Bruijn I."/>
            <person name="Haas B.J."/>
            <person name="Belmonte R."/>
            <person name="Lobach L."/>
            <person name="Christie J."/>
            <person name="van den Ackerveken G."/>
            <person name="Bottin A."/>
            <person name="Bulone V."/>
            <person name="Diaz-Moreno S.M."/>
            <person name="Dumas B."/>
            <person name="Fan L."/>
            <person name="Gaulin E."/>
            <person name="Govers F."/>
            <person name="Grenville-Briggs L.J."/>
            <person name="Horner N.R."/>
            <person name="Levin J.Z."/>
            <person name="Mammella M."/>
            <person name="Meijer H.J."/>
            <person name="Morris P."/>
            <person name="Nusbaum C."/>
            <person name="Oome S."/>
            <person name="Phillips A.J."/>
            <person name="van Rooyen D."/>
            <person name="Rzeszutek E."/>
            <person name="Saraiva M."/>
            <person name="Secombes C.J."/>
            <person name="Seidl M.F."/>
            <person name="Snel B."/>
            <person name="Stassen J.H."/>
            <person name="Sykes S."/>
            <person name="Tripathy S."/>
            <person name="van den Berg H."/>
            <person name="Vega-Arreguin J.C."/>
            <person name="Wawra S."/>
            <person name="Young S.K."/>
            <person name="Zeng Q."/>
            <person name="Dieguez-Uribeondo J."/>
            <person name="Russ C."/>
            <person name="Tyler B.M."/>
            <person name="van West P."/>
        </authorList>
    </citation>
    <scope>NUCLEOTIDE SEQUENCE [LARGE SCALE GENOMIC DNA]</scope>
    <source>
        <strain evidence="3 4">CBS 223.65</strain>
    </source>
</reference>
<name>A0A067CZR8_SAPPC</name>
<evidence type="ECO:0000313" key="3">
    <source>
        <dbReference type="EMBL" id="KDO32026.1"/>
    </source>
</evidence>
<protein>
    <recommendedName>
        <fullName evidence="2">Barwin domain-containing protein</fullName>
    </recommendedName>
</protein>
<dbReference type="RefSeq" id="XP_012197216.1">
    <property type="nucleotide sequence ID" value="XM_012341826.1"/>
</dbReference>
<dbReference type="GO" id="GO:0042742">
    <property type="term" value="P:defense response to bacterium"/>
    <property type="evidence" value="ECO:0007669"/>
    <property type="project" value="InterPro"/>
</dbReference>
<dbReference type="GeneID" id="24125762"/>
<evidence type="ECO:0000259" key="2">
    <source>
        <dbReference type="Pfam" id="PF00967"/>
    </source>
</evidence>
<evidence type="ECO:0000313" key="4">
    <source>
        <dbReference type="Proteomes" id="UP000030745"/>
    </source>
</evidence>
<feature type="domain" description="Barwin" evidence="2">
    <location>
        <begin position="44"/>
        <end position="86"/>
    </location>
</feature>
<dbReference type="OMA" id="ELAHMSI"/>
<dbReference type="SUPFAM" id="SSF50685">
    <property type="entry name" value="Barwin-like endoglucanases"/>
    <property type="match status" value="1"/>
</dbReference>
<dbReference type="KEGG" id="spar:SPRG_03243"/>
<dbReference type="InterPro" id="IPR036908">
    <property type="entry name" value="RlpA-like_sf"/>
</dbReference>
<sequence length="114" mass="12214">MLRSFLTLALSSAALVAAQELAHMSISIEWVDRSHANSACPRADSELVRQGFTAYAFRSANDTSNSCGHCFRLWNNAANVTVQVIDVEAFAVFQDYAVSGAIHGVSSVPVPCPP</sequence>
<accession>A0A067CZR8</accession>
<gene>
    <name evidence="3" type="ORF">SPRG_03243</name>
</gene>
<evidence type="ECO:0000256" key="1">
    <source>
        <dbReference type="SAM" id="SignalP"/>
    </source>
</evidence>
<dbReference type="OrthoDB" id="10354516at2759"/>
<keyword evidence="4" id="KW-1185">Reference proteome</keyword>
<dbReference type="GO" id="GO:0050832">
    <property type="term" value="P:defense response to fungus"/>
    <property type="evidence" value="ECO:0007669"/>
    <property type="project" value="InterPro"/>
</dbReference>
<dbReference type="AlphaFoldDB" id="A0A067CZR8"/>
<dbReference type="VEuPathDB" id="FungiDB:SPRG_03243"/>
<feature type="signal peptide" evidence="1">
    <location>
        <begin position="1"/>
        <end position="18"/>
    </location>
</feature>
<keyword evidence="1" id="KW-0732">Signal</keyword>
<dbReference type="InterPro" id="IPR001153">
    <property type="entry name" value="Barwin_dom"/>
</dbReference>